<evidence type="ECO:0000256" key="1">
    <source>
        <dbReference type="ARBA" id="ARBA00022729"/>
    </source>
</evidence>
<dbReference type="InterPro" id="IPR018466">
    <property type="entry name" value="Kre9/Knh1-like_N"/>
</dbReference>
<evidence type="ECO:0000256" key="2">
    <source>
        <dbReference type="SAM" id="MobiDB-lite"/>
    </source>
</evidence>
<keyword evidence="1 3" id="KW-0732">Signal</keyword>
<gene>
    <name evidence="5" type="ORF">BCV70DRAFT_80720</name>
</gene>
<feature type="chain" id="PRO_5016273934" description="Yeast cell wall synthesis Kre9/Knh1-like N-terminal domain-containing protein" evidence="3">
    <location>
        <begin position="20"/>
        <end position="208"/>
    </location>
</feature>
<feature type="domain" description="Yeast cell wall synthesis Kre9/Knh1-like N-terminal" evidence="4">
    <location>
        <begin position="72"/>
        <end position="163"/>
    </location>
</feature>
<keyword evidence="6" id="KW-1185">Reference proteome</keyword>
<proteinExistence type="predicted"/>
<accession>A0A317XGA7</accession>
<dbReference type="OrthoDB" id="2339190at2759"/>
<feature type="compositionally biased region" description="Polar residues" evidence="2">
    <location>
        <begin position="177"/>
        <end position="189"/>
    </location>
</feature>
<dbReference type="AlphaFoldDB" id="A0A317XGA7"/>
<dbReference type="Pfam" id="PF10342">
    <property type="entry name" value="Kre9_KNH"/>
    <property type="match status" value="1"/>
</dbReference>
<evidence type="ECO:0000313" key="5">
    <source>
        <dbReference type="EMBL" id="PWY97161.1"/>
    </source>
</evidence>
<dbReference type="EMBL" id="KZ819217">
    <property type="protein sequence ID" value="PWY97161.1"/>
    <property type="molecule type" value="Genomic_DNA"/>
</dbReference>
<evidence type="ECO:0000313" key="6">
    <source>
        <dbReference type="Proteomes" id="UP000246740"/>
    </source>
</evidence>
<sequence length="208" mass="22864">MQLSTILLSASMLVSSVLGAPTMASFGTRSDAEMMLKRQYEATNWDNVMLYSRGVAEELEKRIVYNPRITYPNGDTEWNFGNKYTVTWDTSDMPPDAAGYKGQIKLGFVPQDGTGGYNERWQLAEGFAIKDGKAEITVPQDLEPRSDYVVVLFGDSGNISQQFVIKHPAETAPGEPTTDTDTEASPTDLSKQIKTKVNSVLAEHGIDA</sequence>
<reference evidence="5 6" key="1">
    <citation type="journal article" date="2018" name="Mol. Biol. Evol.">
        <title>Broad Genomic Sampling Reveals a Smut Pathogenic Ancestry of the Fungal Clade Ustilaginomycotina.</title>
        <authorList>
            <person name="Kijpornyongpan T."/>
            <person name="Mondo S.J."/>
            <person name="Barry K."/>
            <person name="Sandor L."/>
            <person name="Lee J."/>
            <person name="Lipzen A."/>
            <person name="Pangilinan J."/>
            <person name="LaButti K."/>
            <person name="Hainaut M."/>
            <person name="Henrissat B."/>
            <person name="Grigoriev I.V."/>
            <person name="Spatafora J.W."/>
            <person name="Aime M.C."/>
        </authorList>
    </citation>
    <scope>NUCLEOTIDE SEQUENCE [LARGE SCALE GENOMIC DNA]</scope>
    <source>
        <strain evidence="5 6">MCA 3645</strain>
    </source>
</reference>
<dbReference type="Proteomes" id="UP000246740">
    <property type="component" value="Unassembled WGS sequence"/>
</dbReference>
<dbReference type="InParanoid" id="A0A317XGA7"/>
<feature type="signal peptide" evidence="3">
    <location>
        <begin position="1"/>
        <end position="19"/>
    </location>
</feature>
<evidence type="ECO:0000259" key="4">
    <source>
        <dbReference type="Pfam" id="PF10342"/>
    </source>
</evidence>
<name>A0A317XGA7_9BASI</name>
<feature type="region of interest" description="Disordered" evidence="2">
    <location>
        <begin position="169"/>
        <end position="189"/>
    </location>
</feature>
<organism evidence="5 6">
    <name type="scientific">Testicularia cyperi</name>
    <dbReference type="NCBI Taxonomy" id="1882483"/>
    <lineage>
        <taxon>Eukaryota</taxon>
        <taxon>Fungi</taxon>
        <taxon>Dikarya</taxon>
        <taxon>Basidiomycota</taxon>
        <taxon>Ustilaginomycotina</taxon>
        <taxon>Ustilaginomycetes</taxon>
        <taxon>Ustilaginales</taxon>
        <taxon>Anthracoideaceae</taxon>
        <taxon>Testicularia</taxon>
    </lineage>
</organism>
<evidence type="ECO:0000256" key="3">
    <source>
        <dbReference type="SAM" id="SignalP"/>
    </source>
</evidence>
<protein>
    <recommendedName>
        <fullName evidence="4">Yeast cell wall synthesis Kre9/Knh1-like N-terminal domain-containing protein</fullName>
    </recommendedName>
</protein>